<dbReference type="Proteomes" id="UP001488838">
    <property type="component" value="Unassembled WGS sequence"/>
</dbReference>
<evidence type="ECO:0000256" key="19">
    <source>
        <dbReference type="ARBA" id="ARBA00046980"/>
    </source>
</evidence>
<evidence type="ECO:0000256" key="20">
    <source>
        <dbReference type="ARBA" id="ARBA00049964"/>
    </source>
</evidence>
<reference evidence="22 23" key="1">
    <citation type="journal article" date="2023" name="bioRxiv">
        <title>Conserved and derived expression patterns and positive selection on dental genes reveal complex evolutionary context of ever-growing rodent molars.</title>
        <authorList>
            <person name="Calamari Z.T."/>
            <person name="Song A."/>
            <person name="Cohen E."/>
            <person name="Akter M."/>
            <person name="Roy R.D."/>
            <person name="Hallikas O."/>
            <person name="Christensen M.M."/>
            <person name="Li P."/>
            <person name="Marangoni P."/>
            <person name="Jernvall J."/>
            <person name="Klein O.D."/>
        </authorList>
    </citation>
    <scope>NUCLEOTIDE SEQUENCE [LARGE SCALE GENOMIC DNA]</scope>
    <source>
        <strain evidence="22">V071</strain>
    </source>
</reference>
<keyword evidence="8" id="KW-0547">Nucleotide-binding</keyword>
<evidence type="ECO:0000256" key="5">
    <source>
        <dbReference type="ARBA" id="ARBA00022499"/>
    </source>
</evidence>
<comment type="catalytic activity">
    <reaction evidence="17">
        <text>chloride(in) = chloride(out)</text>
        <dbReference type="Rhea" id="RHEA:29823"/>
        <dbReference type="ChEBI" id="CHEBI:17996"/>
    </reaction>
</comment>
<comment type="subunit">
    <text evidence="19">Interacts with ARMC12 in a TBC1D21-dependent manner. Interacts with MISFA.</text>
</comment>
<dbReference type="GO" id="GO:0015288">
    <property type="term" value="F:porin activity"/>
    <property type="evidence" value="ECO:0007669"/>
    <property type="project" value="UniProtKB-KW"/>
</dbReference>
<evidence type="ECO:0000256" key="6">
    <source>
        <dbReference type="ARBA" id="ARBA00022553"/>
    </source>
</evidence>
<accession>A0AAW0HG18</accession>
<keyword evidence="15" id="KW-0496">Mitochondrion</keyword>
<dbReference type="InterPro" id="IPR001925">
    <property type="entry name" value="Porin_Euk"/>
</dbReference>
<evidence type="ECO:0000256" key="10">
    <source>
        <dbReference type="ARBA" id="ARBA00022843"/>
    </source>
</evidence>
<evidence type="ECO:0000256" key="7">
    <source>
        <dbReference type="ARBA" id="ARBA00022692"/>
    </source>
</evidence>
<dbReference type="PANTHER" id="PTHR11743:SF28">
    <property type="entry name" value="VOLTAGE-DEPENDENT ANION-SELECTIVE CHANNEL PROTEIN 3"/>
    <property type="match status" value="1"/>
</dbReference>
<dbReference type="GO" id="GO:0000166">
    <property type="term" value="F:nucleotide binding"/>
    <property type="evidence" value="ECO:0007669"/>
    <property type="project" value="UniProtKB-KW"/>
</dbReference>
<proteinExistence type="inferred from homology"/>
<comment type="function">
    <text evidence="20">Non-selective voltage-gated ion channel that mediates the transport of anions and cations through the mitochondrion outer membrane and plasma membrane. Forms a high-conducting channel with a stable open state and a voltage-induced closure with a mild preference for anions over cations. Involved in male fertility and sperm mitochondrial sheath formation.</text>
</comment>
<keyword evidence="3" id="KW-0813">Transport</keyword>
<evidence type="ECO:0000256" key="2">
    <source>
        <dbReference type="ARBA" id="ARBA00007780"/>
    </source>
</evidence>
<keyword evidence="6" id="KW-0597">Phosphoprotein</keyword>
<dbReference type="InterPro" id="IPR027246">
    <property type="entry name" value="Porin_Euk/Tom40"/>
</dbReference>
<evidence type="ECO:0000256" key="21">
    <source>
        <dbReference type="ARBA" id="ARBA00050036"/>
    </source>
</evidence>
<evidence type="ECO:0000256" key="4">
    <source>
        <dbReference type="ARBA" id="ARBA00022452"/>
    </source>
</evidence>
<keyword evidence="13" id="KW-0406">Ion transport</keyword>
<dbReference type="GO" id="GO:0008308">
    <property type="term" value="F:voltage-gated monoatomic anion channel activity"/>
    <property type="evidence" value="ECO:0007669"/>
    <property type="project" value="InterPro"/>
</dbReference>
<protein>
    <recommendedName>
        <fullName evidence="21">Non-selective voltage-gated ion channel VDAC3</fullName>
    </recommendedName>
</protein>
<comment type="catalytic activity">
    <reaction evidence="18">
        <text>K(+)(in) = K(+)(out)</text>
        <dbReference type="Rhea" id="RHEA:29463"/>
        <dbReference type="ChEBI" id="CHEBI:29103"/>
    </reaction>
</comment>
<keyword evidence="12" id="KW-0520">NAD</keyword>
<dbReference type="Gene3D" id="2.40.160.10">
    <property type="entry name" value="Porin"/>
    <property type="match status" value="2"/>
</dbReference>
<dbReference type="EMBL" id="JBBHLL010000494">
    <property type="protein sequence ID" value="KAK7801633.1"/>
    <property type="molecule type" value="Genomic_DNA"/>
</dbReference>
<keyword evidence="7" id="KW-0812">Transmembrane</keyword>
<evidence type="ECO:0000256" key="1">
    <source>
        <dbReference type="ARBA" id="ARBA00004294"/>
    </source>
</evidence>
<evidence type="ECO:0000256" key="16">
    <source>
        <dbReference type="ARBA" id="ARBA00023136"/>
    </source>
</evidence>
<evidence type="ECO:0000313" key="23">
    <source>
        <dbReference type="Proteomes" id="UP001488838"/>
    </source>
</evidence>
<feature type="non-terminal residue" evidence="22">
    <location>
        <position position="161"/>
    </location>
</feature>
<evidence type="ECO:0000256" key="13">
    <source>
        <dbReference type="ARBA" id="ARBA00023065"/>
    </source>
</evidence>
<evidence type="ECO:0000256" key="9">
    <source>
        <dbReference type="ARBA" id="ARBA00022787"/>
    </source>
</evidence>
<dbReference type="PANTHER" id="PTHR11743">
    <property type="entry name" value="VOLTAGE-DEPENDENT ANION-SELECTIVE CHANNEL"/>
    <property type="match status" value="1"/>
</dbReference>
<evidence type="ECO:0000256" key="8">
    <source>
        <dbReference type="ARBA" id="ARBA00022741"/>
    </source>
</evidence>
<gene>
    <name evidence="22" type="ORF">U0070_027587</name>
</gene>
<dbReference type="GO" id="GO:0005741">
    <property type="term" value="C:mitochondrial outer membrane"/>
    <property type="evidence" value="ECO:0007669"/>
    <property type="project" value="UniProtKB-SubCell"/>
</dbReference>
<evidence type="ECO:0000256" key="11">
    <source>
        <dbReference type="ARBA" id="ARBA00022990"/>
    </source>
</evidence>
<comment type="similarity">
    <text evidence="2">Belongs to the eukaryotic mitochondrial porin family.</text>
</comment>
<dbReference type="Pfam" id="PF01459">
    <property type="entry name" value="Porin_3"/>
    <property type="match status" value="2"/>
</dbReference>
<keyword evidence="14" id="KW-0626">Porin</keyword>
<dbReference type="GO" id="GO:0046930">
    <property type="term" value="C:pore complex"/>
    <property type="evidence" value="ECO:0007669"/>
    <property type="project" value="UniProtKB-KW"/>
</dbReference>
<evidence type="ECO:0000256" key="18">
    <source>
        <dbReference type="ARBA" id="ARBA00034430"/>
    </source>
</evidence>
<keyword evidence="4" id="KW-1134">Transmembrane beta strand</keyword>
<evidence type="ECO:0000256" key="14">
    <source>
        <dbReference type="ARBA" id="ARBA00023114"/>
    </source>
</evidence>
<keyword evidence="11" id="KW-0007">Acetylation</keyword>
<organism evidence="22 23">
    <name type="scientific">Myodes glareolus</name>
    <name type="common">Bank vole</name>
    <name type="synonym">Clethrionomys glareolus</name>
    <dbReference type="NCBI Taxonomy" id="447135"/>
    <lineage>
        <taxon>Eukaryota</taxon>
        <taxon>Metazoa</taxon>
        <taxon>Chordata</taxon>
        <taxon>Craniata</taxon>
        <taxon>Vertebrata</taxon>
        <taxon>Euteleostomi</taxon>
        <taxon>Mammalia</taxon>
        <taxon>Eutheria</taxon>
        <taxon>Euarchontoglires</taxon>
        <taxon>Glires</taxon>
        <taxon>Rodentia</taxon>
        <taxon>Myomorpha</taxon>
        <taxon>Muroidea</taxon>
        <taxon>Cricetidae</taxon>
        <taxon>Arvicolinae</taxon>
        <taxon>Myodes</taxon>
    </lineage>
</organism>
<evidence type="ECO:0000256" key="12">
    <source>
        <dbReference type="ARBA" id="ARBA00023027"/>
    </source>
</evidence>
<dbReference type="InterPro" id="IPR023614">
    <property type="entry name" value="Porin_dom_sf"/>
</dbReference>
<dbReference type="AlphaFoldDB" id="A0AAW0HG18"/>
<keyword evidence="23" id="KW-1185">Reference proteome</keyword>
<comment type="caution">
    <text evidence="22">The sequence shown here is derived from an EMBL/GenBank/DDBJ whole genome shotgun (WGS) entry which is preliminary data.</text>
</comment>
<keyword evidence="5" id="KW-1017">Isopeptide bond</keyword>
<evidence type="ECO:0000256" key="17">
    <source>
        <dbReference type="ARBA" id="ARBA00024167"/>
    </source>
</evidence>
<evidence type="ECO:0000256" key="15">
    <source>
        <dbReference type="ARBA" id="ARBA00023128"/>
    </source>
</evidence>
<keyword evidence="16" id="KW-0472">Membrane</keyword>
<comment type="subcellular location">
    <subcellularLocation>
        <location evidence="1">Mitochondrion outer membrane</location>
    </subcellularLocation>
</comment>
<evidence type="ECO:0000256" key="3">
    <source>
        <dbReference type="ARBA" id="ARBA00022448"/>
    </source>
</evidence>
<sequence length="161" mass="17877">MVKIDLRTKSYSGVEFSTSRHVYTDTEKASGNLETKYKVCDYGTHLHPKAEGLKLTLDTIFVPNTGKKSGKFKTSLKRDCFSLSSNVDIDFSGPTIYGLAAADFQLHTHVNDDTEFGGSIYQKVNEKIEMSINLSWTPGSNNTRFGITAKYNLDCRTSLSA</sequence>
<name>A0AAW0HG18_MYOGA</name>
<keyword evidence="10" id="KW-0832">Ubl conjugation</keyword>
<keyword evidence="9" id="KW-1000">Mitochondrion outer membrane</keyword>
<evidence type="ECO:0000313" key="22">
    <source>
        <dbReference type="EMBL" id="KAK7801633.1"/>
    </source>
</evidence>